<sequence length="66" mass="7909">MEKLDLYTVGIVFDLFYNCLPQTQRKDYIITLNDIIKFLKYESIVVENVYQITIDDLETILKNFKI</sequence>
<accession>A0A0F9LT43</accession>
<name>A0A0F9LT43_9ZZZZ</name>
<dbReference type="AlphaFoldDB" id="A0A0F9LT43"/>
<dbReference type="EMBL" id="LAZR01005866">
    <property type="protein sequence ID" value="KKM96553.1"/>
    <property type="molecule type" value="Genomic_DNA"/>
</dbReference>
<comment type="caution">
    <text evidence="1">The sequence shown here is derived from an EMBL/GenBank/DDBJ whole genome shotgun (WGS) entry which is preliminary data.</text>
</comment>
<protein>
    <submittedName>
        <fullName evidence="1">Uncharacterized protein</fullName>
    </submittedName>
</protein>
<gene>
    <name evidence="1" type="ORF">LCGC14_1176990</name>
</gene>
<proteinExistence type="predicted"/>
<evidence type="ECO:0000313" key="1">
    <source>
        <dbReference type="EMBL" id="KKM96553.1"/>
    </source>
</evidence>
<reference evidence="1" key="1">
    <citation type="journal article" date="2015" name="Nature">
        <title>Complex archaea that bridge the gap between prokaryotes and eukaryotes.</title>
        <authorList>
            <person name="Spang A."/>
            <person name="Saw J.H."/>
            <person name="Jorgensen S.L."/>
            <person name="Zaremba-Niedzwiedzka K."/>
            <person name="Martijn J."/>
            <person name="Lind A.E."/>
            <person name="van Eijk R."/>
            <person name="Schleper C."/>
            <person name="Guy L."/>
            <person name="Ettema T.J."/>
        </authorList>
    </citation>
    <scope>NUCLEOTIDE SEQUENCE</scope>
</reference>
<organism evidence="1">
    <name type="scientific">marine sediment metagenome</name>
    <dbReference type="NCBI Taxonomy" id="412755"/>
    <lineage>
        <taxon>unclassified sequences</taxon>
        <taxon>metagenomes</taxon>
        <taxon>ecological metagenomes</taxon>
    </lineage>
</organism>